<dbReference type="InterPro" id="IPR012340">
    <property type="entry name" value="NA-bd_OB-fold"/>
</dbReference>
<keyword evidence="3" id="KW-1185">Reference proteome</keyword>
<evidence type="ECO:0000313" key="2">
    <source>
        <dbReference type="EMBL" id="QOR61535.1"/>
    </source>
</evidence>
<evidence type="ECO:0000256" key="1">
    <source>
        <dbReference type="SAM" id="Phobius"/>
    </source>
</evidence>
<dbReference type="Proteomes" id="UP000595074">
    <property type="component" value="Chromosome"/>
</dbReference>
<dbReference type="GO" id="GO:0005886">
    <property type="term" value="C:plasma membrane"/>
    <property type="evidence" value="ECO:0007669"/>
    <property type="project" value="TreeGrafter"/>
</dbReference>
<dbReference type="PANTHER" id="PTHR33507:SF3">
    <property type="entry name" value="INNER MEMBRANE PROTEIN YBBJ"/>
    <property type="match status" value="1"/>
</dbReference>
<dbReference type="InterPro" id="IPR052165">
    <property type="entry name" value="Membrane_assoc_protease"/>
</dbReference>
<keyword evidence="1" id="KW-0812">Transmembrane</keyword>
<dbReference type="KEGG" id="sinu:IMZ28_08835"/>
<dbReference type="RefSeq" id="WP_197548223.1">
    <property type="nucleotide sequence ID" value="NZ_CP063164.1"/>
</dbReference>
<gene>
    <name evidence="2" type="ORF">IMZ28_08835</name>
</gene>
<dbReference type="Gene3D" id="2.40.50.140">
    <property type="entry name" value="Nucleic acid-binding proteins"/>
    <property type="match status" value="1"/>
</dbReference>
<dbReference type="AlphaFoldDB" id="A0A7M1S274"/>
<keyword evidence="1" id="KW-0472">Membrane</keyword>
<feature type="transmembrane region" description="Helical" evidence="1">
    <location>
        <begin position="12"/>
        <end position="38"/>
    </location>
</feature>
<proteinExistence type="predicted"/>
<name>A0A7M1S274_9BACT</name>
<evidence type="ECO:0000313" key="3">
    <source>
        <dbReference type="Proteomes" id="UP000595074"/>
    </source>
</evidence>
<organism evidence="2 3">
    <name type="scientific">Sulfurovum indicum</name>
    <dbReference type="NCBI Taxonomy" id="2779528"/>
    <lineage>
        <taxon>Bacteria</taxon>
        <taxon>Pseudomonadati</taxon>
        <taxon>Campylobacterota</taxon>
        <taxon>Epsilonproteobacteria</taxon>
        <taxon>Campylobacterales</taxon>
        <taxon>Sulfurovaceae</taxon>
        <taxon>Sulfurovum</taxon>
    </lineage>
</organism>
<reference evidence="2 3" key="1">
    <citation type="submission" date="2020-10" db="EMBL/GenBank/DDBJ databases">
        <title>The genome of sulfurovum sp.</title>
        <authorList>
            <person name="Xie S."/>
            <person name="Shao Z."/>
            <person name="Jiang L."/>
        </authorList>
    </citation>
    <scope>NUCLEOTIDE SEQUENCE [LARGE SCALE GENOMIC DNA]</scope>
    <source>
        <strain evidence="2 3">ST-419</strain>
    </source>
</reference>
<protein>
    <submittedName>
        <fullName evidence="2">NfeD family protein</fullName>
    </submittedName>
</protein>
<sequence>MITLLNESITWWHWIVFGILLIVIEMSTGTFFMLILGISAILVGTLDILFELPFKTEILLWMVFSILSVFAWMKWFRDKGGSNSGQSDYRFDTLGVVTEKIHPHRRGKVHFDTPVLGNTEWHATAKTDIAEGTRIRIMEINGQLINVAPIDKTD</sequence>
<dbReference type="PANTHER" id="PTHR33507">
    <property type="entry name" value="INNER MEMBRANE PROTEIN YBBJ"/>
    <property type="match status" value="1"/>
</dbReference>
<feature type="transmembrane region" description="Helical" evidence="1">
    <location>
        <begin position="58"/>
        <end position="76"/>
    </location>
</feature>
<accession>A0A7M1S274</accession>
<keyword evidence="1" id="KW-1133">Transmembrane helix</keyword>
<dbReference type="EMBL" id="CP063164">
    <property type="protein sequence ID" value="QOR61535.1"/>
    <property type="molecule type" value="Genomic_DNA"/>
</dbReference>